<proteinExistence type="predicted"/>
<evidence type="ECO:0000259" key="3">
    <source>
        <dbReference type="Pfam" id="PF25023"/>
    </source>
</evidence>
<keyword evidence="5" id="KW-1185">Reference proteome</keyword>
<comment type="caution">
    <text evidence="4">The sequence shown here is derived from an EMBL/GenBank/DDBJ whole genome shotgun (WGS) entry which is preliminary data.</text>
</comment>
<name>A6NXK0_9FIRM</name>
<dbReference type="NCBIfam" id="TIGR03696">
    <property type="entry name" value="Rhs_assc_core"/>
    <property type="match status" value="1"/>
</dbReference>
<evidence type="ECO:0000256" key="1">
    <source>
        <dbReference type="ARBA" id="ARBA00022737"/>
    </source>
</evidence>
<dbReference type="STRING" id="411467.BACCAP_02946"/>
<protein>
    <submittedName>
        <fullName evidence="4">RHS repeat-associated core domain protein</fullName>
    </submittedName>
</protein>
<dbReference type="InterPro" id="IPR050708">
    <property type="entry name" value="T6SS_VgrG/RHS"/>
</dbReference>
<feature type="region of interest" description="Disordered" evidence="2">
    <location>
        <begin position="1481"/>
        <end position="1506"/>
    </location>
</feature>
<dbReference type="InterPro" id="IPR006530">
    <property type="entry name" value="YD"/>
</dbReference>
<dbReference type="EMBL" id="AAXG02000028">
    <property type="protein sequence ID" value="EDM99020.1"/>
    <property type="molecule type" value="Genomic_DNA"/>
</dbReference>
<reference evidence="4 5" key="1">
    <citation type="submission" date="2007-04" db="EMBL/GenBank/DDBJ databases">
        <authorList>
            <person name="Fulton L."/>
            <person name="Clifton S."/>
            <person name="Fulton B."/>
            <person name="Xu J."/>
            <person name="Minx P."/>
            <person name="Pepin K.H."/>
            <person name="Johnson M."/>
            <person name="Thiruvilangam P."/>
            <person name="Bhonagiri V."/>
            <person name="Nash W.E."/>
            <person name="Mardis E.R."/>
            <person name="Wilson R.K."/>
        </authorList>
    </citation>
    <scope>NUCLEOTIDE SEQUENCE [LARGE SCALE GENOMIC DNA]</scope>
    <source>
        <strain evidence="4 5">ATCC 29799</strain>
    </source>
</reference>
<reference evidence="4 5" key="2">
    <citation type="submission" date="2007-06" db="EMBL/GenBank/DDBJ databases">
        <title>Draft genome sequence of Pseudoflavonifractor capillosus ATCC 29799.</title>
        <authorList>
            <person name="Sudarsanam P."/>
            <person name="Ley R."/>
            <person name="Guruge J."/>
            <person name="Turnbaugh P.J."/>
            <person name="Mahowald M."/>
            <person name="Liep D."/>
            <person name="Gordon J."/>
        </authorList>
    </citation>
    <scope>NUCLEOTIDE SEQUENCE [LARGE SCALE GENOMIC DNA]</scope>
    <source>
        <strain evidence="4 5">ATCC 29799</strain>
    </source>
</reference>
<accession>A6NXK0</accession>
<dbReference type="eggNOG" id="COG3209">
    <property type="taxonomic scope" value="Bacteria"/>
</dbReference>
<dbReference type="Gene3D" id="2.180.10.10">
    <property type="entry name" value="RHS repeat-associated core"/>
    <property type="match status" value="3"/>
</dbReference>
<dbReference type="PANTHER" id="PTHR32305">
    <property type="match status" value="1"/>
</dbReference>
<organism evidence="4 5">
    <name type="scientific">Pseudoflavonifractor capillosus ATCC 29799</name>
    <dbReference type="NCBI Taxonomy" id="411467"/>
    <lineage>
        <taxon>Bacteria</taxon>
        <taxon>Bacillati</taxon>
        <taxon>Bacillota</taxon>
        <taxon>Clostridia</taxon>
        <taxon>Eubacteriales</taxon>
        <taxon>Oscillospiraceae</taxon>
        <taxon>Pseudoflavonifractor</taxon>
    </lineage>
</organism>
<feature type="compositionally biased region" description="Acidic residues" evidence="2">
    <location>
        <begin position="68"/>
        <end position="85"/>
    </location>
</feature>
<sequence>MKFTKRVRRISIILLFALILQISPIHFLSAFVQQAFALDVSNTSGDYLESEAETQNTIEVDIPPTLIDETEDEPASSDGTEDSSPGEDQVQESSDWTWSIDMDDPEPDENSTRYIAILKSSEFYSQLTAEDASFLCTYTGISEDQFEEMEDIGLNLSTSINYGDLEISLGCSLSDLIALNLTDEELRALSGQAALYLYVLRDDLLGTPLDSELRGYLLQGFTFEQVRNAYGVHEVLGIPMESLLTGETVYQQSDIHRFAEDLGVSPSAIAAYAGRNNLDGDDLEDRLDEIEAAASSLTTSGASSATPPSDITEGTETLAPQDVDAPYFYDAGDNEKTAMNSGALVYETTDLTLPGVNGLDLVIGRRYNSQEANLYSPAVTYSYRNHYKYYVEVVRTAYRKAPGYPPDRWSDYDSEEVHGLFDTHSEANLIYQRVNGKTIIFEDFDGEADLILECSATVRPFCVNSTAYPSSTREEDHYWTDLYGLGYGWSFLFSSIETVDDEKYLHLSSGSTYEVDFDADNTSHLVDYSLQDMHLEQESDSFSNGAETSQYTLYYKDGVREYFSSSGKLIGIQDRYDNTITLVHSTQNGFPHIVITDTLSRTVVISGQSTENGHDIIVSAPGNITLTYHVQEADTVQSLASYEDAGDRTTHYSYTLQSAGFSAVSKTVSESSNQYLNLTTITHPTMAQTVYAYEKTTRNLGASGLTEAYRAVSRKDVVGGTDYNVLTYSYSINDFTGYPEHTDPSSLPDTFTYSASVTDAQGVTTTATFNSKHLQVSALTAYGTSKLQEVTYEYNDDTLPTTVTTKYYSESNQTSPMTVTVLTEYDSRGNVTAEWSPLADGNKENSAYKTSYTYDSTYSLLLSKAYQTDASTEVELNYTLSSDKKSVVRAETYVNDVLQRKTEYTVDDYGNITSQKVFHDGFTDYDLTEYGYQSNAYLSYERHTGVLDADGNGASSTPGQSAGVIMMTYSYDDLGRMTQSSDGAGQITSYAYDALGNITSTTNPDGTTVQYVRDYAANAVTVTDENGAQVKYTYTPLGLEYETVDVTSGLVISRKTYDSMSQLAKLTDFVYGGVTEYTYDVMGRIASETAKQVDTVLAQTLYAYDDAAESGAYQKVTKTVVGGGSAPSIITTQYTDRMGNIVRTGKVSNGTEHQDTYTYNYVGDLLTERTAASAQKGLAYTARYEYNGLGQAVKVYNALGQYTTSTYNALGQLVQTTDYAGTPTTYTYDALGRLLAQTMTITDSVTATSKYYYNPCGSITTELTPNQAVGSAASWSKKEYSYDSRQRLVAVAQYDGGSVSSVTRYTYDGVGNTLSMATGLDAVDGTGGSVTSYTYDRFGNVLTMTDALGKTEQCTYSPLGRLTQKTDRADITLKYAYDALGRVISISGNGGANTIRYVYAKTGATLSESNITVWETDREPIIDKVKYREHTRTTKTAYSYDSLGNVITVSETDQETVVTKTDPLLQIPPDPTPDPELELYSITFPGGSGGGGDSGSGDSGSVQPDSTELVPVYAKNYAYDLAGNRVYFQLSINGNAVENINYNYDALNRLIQVVGSGALQAAYTYDVNGNRATLTNGNGITTNYEYNLANWVTSMSAGKRGETLFDYSYAYYASGTQKSKTDIAGKTTSYVYDGLGRLTQESESGGTTLTYVYDRNSNRVQMRATGAESYVVNYTYDEANRLLSETGGKNGSATVTSYTYDGNGSLLTQASTSPSGISTASYSYDAFGRQTRASINGTVALYSYNAQGLRTGKTVGEQNTSFLLDGDNIVAETRGGSLVSRYVYGVNLVSCRSGSSLLYYHQNAHGDVVKITTAAGAVNRSYDYDAFGNEKNPSSTDANPFRYCGEYWDSETGTYYLRARYYDPSIGRFTQQDTHWNTSSLQVVRY</sequence>
<evidence type="ECO:0000313" key="4">
    <source>
        <dbReference type="EMBL" id="EDM99020.1"/>
    </source>
</evidence>
<dbReference type="InterPro" id="IPR022385">
    <property type="entry name" value="Rhs_assc_core"/>
</dbReference>
<keyword evidence="1" id="KW-0677">Repeat</keyword>
<dbReference type="InterPro" id="IPR056823">
    <property type="entry name" value="TEN-like_YD-shell"/>
</dbReference>
<feature type="region of interest" description="Disordered" evidence="2">
    <location>
        <begin position="49"/>
        <end position="106"/>
    </location>
</feature>
<feature type="compositionally biased region" description="Low complexity" evidence="2">
    <location>
        <begin position="295"/>
        <end position="306"/>
    </location>
</feature>
<gene>
    <name evidence="4" type="ORF">BACCAP_02946</name>
</gene>
<evidence type="ECO:0000256" key="2">
    <source>
        <dbReference type="SAM" id="MobiDB-lite"/>
    </source>
</evidence>
<dbReference type="PANTHER" id="PTHR32305:SF15">
    <property type="entry name" value="PROTEIN RHSA-RELATED"/>
    <property type="match status" value="1"/>
</dbReference>
<feature type="domain" description="Teneurin-like YD-shell" evidence="3">
    <location>
        <begin position="962"/>
        <end position="1402"/>
    </location>
</feature>
<dbReference type="Proteomes" id="UP000003639">
    <property type="component" value="Unassembled WGS sequence"/>
</dbReference>
<feature type="region of interest" description="Disordered" evidence="2">
    <location>
        <begin position="295"/>
        <end position="317"/>
    </location>
</feature>
<evidence type="ECO:0000313" key="5">
    <source>
        <dbReference type="Proteomes" id="UP000003639"/>
    </source>
</evidence>
<feature type="compositionally biased region" description="Gly residues" evidence="2">
    <location>
        <begin position="1486"/>
        <end position="1498"/>
    </location>
</feature>
<dbReference type="NCBIfam" id="TIGR01643">
    <property type="entry name" value="YD_repeat_2x"/>
    <property type="match status" value="5"/>
</dbReference>
<feature type="domain" description="Teneurin-like YD-shell" evidence="3">
    <location>
        <begin position="1624"/>
        <end position="1876"/>
    </location>
</feature>
<feature type="domain" description="Teneurin-like YD-shell" evidence="3">
    <location>
        <begin position="1515"/>
        <end position="1609"/>
    </location>
</feature>
<dbReference type="Pfam" id="PF25023">
    <property type="entry name" value="TEN_YD-shell"/>
    <property type="match status" value="3"/>
</dbReference>
<dbReference type="OrthoDB" id="1813751at2"/>